<evidence type="ECO:0000313" key="2">
    <source>
        <dbReference type="EMBL" id="GAG22529.1"/>
    </source>
</evidence>
<feature type="transmembrane region" description="Helical" evidence="1">
    <location>
        <begin position="13"/>
        <end position="29"/>
    </location>
</feature>
<organism evidence="2">
    <name type="scientific">marine sediment metagenome</name>
    <dbReference type="NCBI Taxonomy" id="412755"/>
    <lineage>
        <taxon>unclassified sequences</taxon>
        <taxon>metagenomes</taxon>
        <taxon>ecological metagenomes</taxon>
    </lineage>
</organism>
<keyword evidence="1" id="KW-1133">Transmembrane helix</keyword>
<reference evidence="2" key="1">
    <citation type="journal article" date="2014" name="Front. Microbiol.">
        <title>High frequency of phylogenetically diverse reductive dehalogenase-homologous genes in deep subseafloor sedimentary metagenomes.</title>
        <authorList>
            <person name="Kawai M."/>
            <person name="Futagami T."/>
            <person name="Toyoda A."/>
            <person name="Takaki Y."/>
            <person name="Nishi S."/>
            <person name="Hori S."/>
            <person name="Arai W."/>
            <person name="Tsubouchi T."/>
            <person name="Morono Y."/>
            <person name="Uchiyama I."/>
            <person name="Ito T."/>
            <person name="Fujiyama A."/>
            <person name="Inagaki F."/>
            <person name="Takami H."/>
        </authorList>
    </citation>
    <scope>NUCLEOTIDE SEQUENCE</scope>
    <source>
        <strain evidence="2">Expedition CK06-06</strain>
    </source>
</reference>
<dbReference type="AlphaFoldDB" id="X0VVV7"/>
<gene>
    <name evidence="2" type="ORF">S01H1_49467</name>
</gene>
<sequence>RLAQVAQVLPDRVLRWLSFLSPTFVFVMHRGKFKS</sequence>
<protein>
    <submittedName>
        <fullName evidence="2">Uncharacterized protein</fullName>
    </submittedName>
</protein>
<keyword evidence="1" id="KW-0472">Membrane</keyword>
<accession>X0VVV7</accession>
<keyword evidence="1" id="KW-0812">Transmembrane</keyword>
<dbReference type="EMBL" id="BARS01031829">
    <property type="protein sequence ID" value="GAG22529.1"/>
    <property type="molecule type" value="Genomic_DNA"/>
</dbReference>
<comment type="caution">
    <text evidence="2">The sequence shown here is derived from an EMBL/GenBank/DDBJ whole genome shotgun (WGS) entry which is preliminary data.</text>
</comment>
<name>X0VVV7_9ZZZZ</name>
<feature type="non-terminal residue" evidence="2">
    <location>
        <position position="1"/>
    </location>
</feature>
<evidence type="ECO:0000256" key="1">
    <source>
        <dbReference type="SAM" id="Phobius"/>
    </source>
</evidence>
<proteinExistence type="predicted"/>